<feature type="chain" id="PRO_5005538874" description="VIT domain-containing protein" evidence="1">
    <location>
        <begin position="18"/>
        <end position="99"/>
    </location>
</feature>
<dbReference type="Proteomes" id="UP000054560">
    <property type="component" value="Unassembled WGS sequence"/>
</dbReference>
<accession>A0A0L0FNB8</accession>
<evidence type="ECO:0000313" key="2">
    <source>
        <dbReference type="EMBL" id="KNC78282.1"/>
    </source>
</evidence>
<protein>
    <recommendedName>
        <fullName evidence="4">VIT domain-containing protein</fullName>
    </recommendedName>
</protein>
<sequence length="99" mass="10748">MMVLLCTLAWALPPAIQFKGITVDVYGPPAHATAKAQVRSSLTEGHIERRFKVSIETLTVAETLIKPNKGMALAVSVGCGEDNRAQVQLIFVPTYTYTT</sequence>
<reference evidence="2 3" key="1">
    <citation type="submission" date="2011-02" db="EMBL/GenBank/DDBJ databases">
        <title>The Genome Sequence of Sphaeroforma arctica JP610.</title>
        <authorList>
            <consortium name="The Broad Institute Genome Sequencing Platform"/>
            <person name="Russ C."/>
            <person name="Cuomo C."/>
            <person name="Young S.K."/>
            <person name="Zeng Q."/>
            <person name="Gargeya S."/>
            <person name="Alvarado L."/>
            <person name="Berlin A."/>
            <person name="Chapman S.B."/>
            <person name="Chen Z."/>
            <person name="Freedman E."/>
            <person name="Gellesch M."/>
            <person name="Goldberg J."/>
            <person name="Griggs A."/>
            <person name="Gujja S."/>
            <person name="Heilman E."/>
            <person name="Heiman D."/>
            <person name="Howarth C."/>
            <person name="Mehta T."/>
            <person name="Neiman D."/>
            <person name="Pearson M."/>
            <person name="Roberts A."/>
            <person name="Saif S."/>
            <person name="Shea T."/>
            <person name="Shenoy N."/>
            <person name="Sisk P."/>
            <person name="Stolte C."/>
            <person name="Sykes S."/>
            <person name="White J."/>
            <person name="Yandava C."/>
            <person name="Burger G."/>
            <person name="Gray M.W."/>
            <person name="Holland P.W.H."/>
            <person name="King N."/>
            <person name="Lang F.B.F."/>
            <person name="Roger A.J."/>
            <person name="Ruiz-Trillo I."/>
            <person name="Haas B."/>
            <person name="Nusbaum C."/>
            <person name="Birren B."/>
        </authorList>
    </citation>
    <scope>NUCLEOTIDE SEQUENCE [LARGE SCALE GENOMIC DNA]</scope>
    <source>
        <strain evidence="2 3">JP610</strain>
    </source>
</reference>
<gene>
    <name evidence="2" type="ORF">SARC_09284</name>
</gene>
<feature type="signal peptide" evidence="1">
    <location>
        <begin position="1"/>
        <end position="17"/>
    </location>
</feature>
<keyword evidence="1" id="KW-0732">Signal</keyword>
<keyword evidence="3" id="KW-1185">Reference proteome</keyword>
<dbReference type="GeneID" id="25909788"/>
<evidence type="ECO:0008006" key="4">
    <source>
        <dbReference type="Google" id="ProtNLM"/>
    </source>
</evidence>
<dbReference type="EMBL" id="KQ242522">
    <property type="protein sequence ID" value="KNC78282.1"/>
    <property type="molecule type" value="Genomic_DNA"/>
</dbReference>
<name>A0A0L0FNB8_9EUKA</name>
<organism evidence="2 3">
    <name type="scientific">Sphaeroforma arctica JP610</name>
    <dbReference type="NCBI Taxonomy" id="667725"/>
    <lineage>
        <taxon>Eukaryota</taxon>
        <taxon>Ichthyosporea</taxon>
        <taxon>Ichthyophonida</taxon>
        <taxon>Sphaeroforma</taxon>
    </lineage>
</organism>
<dbReference type="AlphaFoldDB" id="A0A0L0FNB8"/>
<proteinExistence type="predicted"/>
<evidence type="ECO:0000313" key="3">
    <source>
        <dbReference type="Proteomes" id="UP000054560"/>
    </source>
</evidence>
<evidence type="ECO:0000256" key="1">
    <source>
        <dbReference type="SAM" id="SignalP"/>
    </source>
</evidence>
<dbReference type="RefSeq" id="XP_014152184.1">
    <property type="nucleotide sequence ID" value="XM_014296709.1"/>
</dbReference>